<evidence type="ECO:0000313" key="1">
    <source>
        <dbReference type="EMBL" id="MFB9088447.1"/>
    </source>
</evidence>
<keyword evidence="2" id="KW-1185">Reference proteome</keyword>
<dbReference type="EMBL" id="JBHMFB010000006">
    <property type="protein sequence ID" value="MFB9088447.1"/>
    <property type="molecule type" value="Genomic_DNA"/>
</dbReference>
<reference evidence="1 2" key="1">
    <citation type="submission" date="2024-09" db="EMBL/GenBank/DDBJ databases">
        <authorList>
            <person name="Sun Q."/>
            <person name="Mori K."/>
        </authorList>
    </citation>
    <scope>NUCLEOTIDE SEQUENCE [LARGE SCALE GENOMIC DNA]</scope>
    <source>
        <strain evidence="1 2">CECT 8460</strain>
    </source>
</reference>
<dbReference type="RefSeq" id="WP_290284662.1">
    <property type="nucleotide sequence ID" value="NZ_JAUFQN010000019.1"/>
</dbReference>
<dbReference type="PANTHER" id="PTHR33361:SF15">
    <property type="entry name" value="DUF885 FAMILY LIPOPROTEIN"/>
    <property type="match status" value="1"/>
</dbReference>
<name>A0ABV5GBG6_9FLAO</name>
<dbReference type="PANTHER" id="PTHR33361">
    <property type="entry name" value="GLR0591 PROTEIN"/>
    <property type="match status" value="1"/>
</dbReference>
<dbReference type="Proteomes" id="UP001589576">
    <property type="component" value="Unassembled WGS sequence"/>
</dbReference>
<evidence type="ECO:0000313" key="2">
    <source>
        <dbReference type="Proteomes" id="UP001589576"/>
    </source>
</evidence>
<comment type="caution">
    <text evidence="1">The sequence shown here is derived from an EMBL/GenBank/DDBJ whole genome shotgun (WGS) entry which is preliminary data.</text>
</comment>
<protein>
    <submittedName>
        <fullName evidence="1">DUF885 domain-containing protein</fullName>
    </submittedName>
</protein>
<dbReference type="Pfam" id="PF05960">
    <property type="entry name" value="DUF885"/>
    <property type="match status" value="1"/>
</dbReference>
<accession>A0ABV5GBG6</accession>
<sequence length="585" mass="67387">MKKTLVGLLVFLTITLVSCKSDKKENNSNTDADFASFETKFLDAYWKQYPSGSIAQGYGKYYDKLVVPNAATFENNVAFSKKWLADLDALEYDKLSDNNKISSNIIKNQLESDIWYITVFKQQEWDASVYNISSSCDYIINQPYAPLDERLKILTKYLENSDAYYKAALENLKQPTKEHLEMAINQNRGGMQLFGKSLFDSIAASHLNSAEKDVLEKNITKALTAMVDYVKGLQKIDEDKNFKFKDYRIGKKLFAEKFKYDLATDFTPEQIYDKAVADKKMWHNKMYVTADKVWTKYYPTQVKPKDSLDVIRMVLSKMQDNHATPANFYPTLKKQVTDLKKFIIEKNLFDFDTASTPIVVRYMPEYARGFALASAEFIPPYQKKGTTYYNIDDVTQYSPAKAESALRETNTYSSQILSIHEAVPGHCLQGIYNNKKSPDVLRSVFQNGAMIEGWAVYTEGMMVENGWGNHEPEIELALGVWKLRELANVIIDYDIQCLNKPKEDIVKLLSKECFQTDQQVEEKYHRATVSQVQLCSYFSGSTAIQQLRDDYKKKMGNKYSLKDFHEKFLSFGSSPVKYIRERMLD</sequence>
<proteinExistence type="predicted"/>
<gene>
    <name evidence="1" type="ORF">ACFFUU_02410</name>
</gene>
<organism evidence="1 2">
    <name type="scientific">Flavobacterium paronense</name>
    <dbReference type="NCBI Taxonomy" id="1392775"/>
    <lineage>
        <taxon>Bacteria</taxon>
        <taxon>Pseudomonadati</taxon>
        <taxon>Bacteroidota</taxon>
        <taxon>Flavobacteriia</taxon>
        <taxon>Flavobacteriales</taxon>
        <taxon>Flavobacteriaceae</taxon>
        <taxon>Flavobacterium</taxon>
    </lineage>
</organism>
<dbReference type="InterPro" id="IPR010281">
    <property type="entry name" value="DUF885"/>
</dbReference>
<dbReference type="PROSITE" id="PS51257">
    <property type="entry name" value="PROKAR_LIPOPROTEIN"/>
    <property type="match status" value="1"/>
</dbReference>